<feature type="domain" description="Cerebral cavernous malformations 2 harmonin-homology" evidence="3">
    <location>
        <begin position="265"/>
        <end position="345"/>
    </location>
</feature>
<dbReference type="GeneID" id="101862651"/>
<sequence>MDDDPRNKKKVKEGFPKPFFSPKSRNDNHSSRNSRHEATPLAMYEKRQRVLNNFELQPPEYLINSQYLIEEHVEKAVRYAGEIDGVSPHIDITNRTDVLRIIDKGKKQEVIPAQVSPENNAVLSLSVFNIKISKYNASEDLLLRIPMHEIAAICYIKDDQQHTLAIKFGTPESCKLAVLYCESKTAAEEICALVGQCFHLVYMEATVDLLERQIRPLELGGGGSTPTGTVSTIVNNTRQANKHSFETESRFSRVPSDSGSNRNSDSVTGDELLKDYMTKLTTKLNAEELRKFAQHLQEDWQRDNRFDEFCDKVLVLLGPDRKQLLSEMLPFIPVDNYQHFEEFLRRNDILLLENSSTLSSSRTNLRSYPTRRSLGEVSTTSSVSNNATSGEALDHLLDLANAQYNSVDVDIDPTHDVPSEDY</sequence>
<dbReference type="RefSeq" id="XP_005099278.1">
    <property type="nucleotide sequence ID" value="XM_005099221.3"/>
</dbReference>
<evidence type="ECO:0000313" key="5">
    <source>
        <dbReference type="RefSeq" id="XP_005099278.1"/>
    </source>
</evidence>
<comment type="similarity">
    <text evidence="1">Belongs to the CCM2 family.</text>
</comment>
<name>A0ABM0JQN9_APLCA</name>
<dbReference type="InterPro" id="IPR026159">
    <property type="entry name" value="Malcavernin"/>
</dbReference>
<gene>
    <name evidence="5" type="primary">LOC101862651</name>
</gene>
<dbReference type="Gene3D" id="1.20.1160.20">
    <property type="match status" value="1"/>
</dbReference>
<feature type="compositionally biased region" description="Basic and acidic residues" evidence="2">
    <location>
        <begin position="24"/>
        <end position="39"/>
    </location>
</feature>
<evidence type="ECO:0000256" key="2">
    <source>
        <dbReference type="SAM" id="MobiDB-lite"/>
    </source>
</evidence>
<organism evidence="4 5">
    <name type="scientific">Aplysia californica</name>
    <name type="common">California sea hare</name>
    <dbReference type="NCBI Taxonomy" id="6500"/>
    <lineage>
        <taxon>Eukaryota</taxon>
        <taxon>Metazoa</taxon>
        <taxon>Spiralia</taxon>
        <taxon>Lophotrochozoa</taxon>
        <taxon>Mollusca</taxon>
        <taxon>Gastropoda</taxon>
        <taxon>Heterobranchia</taxon>
        <taxon>Euthyneura</taxon>
        <taxon>Tectipleura</taxon>
        <taxon>Aplysiida</taxon>
        <taxon>Aplysioidea</taxon>
        <taxon>Aplysiidae</taxon>
        <taxon>Aplysia</taxon>
    </lineage>
</organism>
<dbReference type="InterPro" id="IPR032375">
    <property type="entry name" value="CCM2_C"/>
</dbReference>
<dbReference type="PANTHER" id="PTHR21642:SF6">
    <property type="entry name" value="CEREBRAL CAVERNOUS MALFORMATIONS 2 HARMONIN-HOMOLOGY DOMAIN-CONTAINING PROTEIN"/>
    <property type="match status" value="1"/>
</dbReference>
<dbReference type="Pfam" id="PF16545">
    <property type="entry name" value="CCM2_C"/>
    <property type="match status" value="1"/>
</dbReference>
<proteinExistence type="inferred from homology"/>
<feature type="region of interest" description="Disordered" evidence="2">
    <location>
        <begin position="1"/>
        <end position="39"/>
    </location>
</feature>
<accession>A0ABM0JQN9</accession>
<feature type="compositionally biased region" description="Polar residues" evidence="2">
    <location>
        <begin position="255"/>
        <end position="267"/>
    </location>
</feature>
<dbReference type="Gene3D" id="2.30.29.30">
    <property type="entry name" value="Pleckstrin-homology domain (PH domain)/Phosphotyrosine-binding domain (PTB)"/>
    <property type="match status" value="1"/>
</dbReference>
<evidence type="ECO:0000259" key="3">
    <source>
        <dbReference type="Pfam" id="PF16545"/>
    </source>
</evidence>
<dbReference type="PANTHER" id="PTHR21642">
    <property type="entry name" value="CEREBRAL CAVERNOUS MALFORMATIONS PROTEIN 2 HOMOLOG"/>
    <property type="match status" value="1"/>
</dbReference>
<feature type="region of interest" description="Disordered" evidence="2">
    <location>
        <begin position="242"/>
        <end position="268"/>
    </location>
</feature>
<protein>
    <submittedName>
        <fullName evidence="5">Cerebral cavernous malformations 2 protein</fullName>
    </submittedName>
</protein>
<dbReference type="Proteomes" id="UP000694888">
    <property type="component" value="Unplaced"/>
</dbReference>
<reference evidence="5" key="1">
    <citation type="submission" date="2025-08" db="UniProtKB">
        <authorList>
            <consortium name="RefSeq"/>
        </authorList>
    </citation>
    <scope>IDENTIFICATION</scope>
</reference>
<keyword evidence="4" id="KW-1185">Reference proteome</keyword>
<dbReference type="InterPro" id="IPR011993">
    <property type="entry name" value="PH-like_dom_sf"/>
</dbReference>
<evidence type="ECO:0000256" key="1">
    <source>
        <dbReference type="ARBA" id="ARBA00010822"/>
    </source>
</evidence>
<evidence type="ECO:0000313" key="4">
    <source>
        <dbReference type="Proteomes" id="UP000694888"/>
    </source>
</evidence>